<feature type="region of interest" description="Disordered" evidence="2">
    <location>
        <begin position="273"/>
        <end position="303"/>
    </location>
</feature>
<feature type="compositionally biased region" description="Acidic residues" evidence="2">
    <location>
        <begin position="20"/>
        <end position="31"/>
    </location>
</feature>
<feature type="compositionally biased region" description="Polar residues" evidence="2">
    <location>
        <begin position="291"/>
        <end position="303"/>
    </location>
</feature>
<feature type="region of interest" description="Disordered" evidence="2">
    <location>
        <begin position="1"/>
        <end position="46"/>
    </location>
</feature>
<evidence type="ECO:0000256" key="1">
    <source>
        <dbReference type="SAM" id="Coils"/>
    </source>
</evidence>
<feature type="region of interest" description="Disordered" evidence="2">
    <location>
        <begin position="66"/>
        <end position="102"/>
    </location>
</feature>
<feature type="compositionally biased region" description="Basic and acidic residues" evidence="2">
    <location>
        <begin position="1"/>
        <end position="11"/>
    </location>
</feature>
<dbReference type="Proteomes" id="UP000054485">
    <property type="component" value="Unassembled WGS sequence"/>
</dbReference>
<feature type="compositionally biased region" description="Polar residues" evidence="2">
    <location>
        <begin position="66"/>
        <end position="75"/>
    </location>
</feature>
<evidence type="ECO:0000313" key="4">
    <source>
        <dbReference type="Proteomes" id="UP000054485"/>
    </source>
</evidence>
<dbReference type="STRING" id="930992.A0A0D0A565"/>
<reference evidence="4" key="2">
    <citation type="submission" date="2015-01" db="EMBL/GenBank/DDBJ databases">
        <title>Evolutionary Origins and Diversification of the Mycorrhizal Mutualists.</title>
        <authorList>
            <consortium name="DOE Joint Genome Institute"/>
            <consortium name="Mycorrhizal Genomics Consortium"/>
            <person name="Kohler A."/>
            <person name="Kuo A."/>
            <person name="Nagy L.G."/>
            <person name="Floudas D."/>
            <person name="Copeland A."/>
            <person name="Barry K.W."/>
            <person name="Cichocki N."/>
            <person name="Veneault-Fourrey C."/>
            <person name="LaButti K."/>
            <person name="Lindquist E.A."/>
            <person name="Lipzen A."/>
            <person name="Lundell T."/>
            <person name="Morin E."/>
            <person name="Murat C."/>
            <person name="Riley R."/>
            <person name="Ohm R."/>
            <person name="Sun H."/>
            <person name="Tunlid A."/>
            <person name="Henrissat B."/>
            <person name="Grigoriev I.V."/>
            <person name="Hibbett D.S."/>
            <person name="Martin F."/>
        </authorList>
    </citation>
    <scope>NUCLEOTIDE SEQUENCE [LARGE SCALE GENOMIC DNA]</scope>
    <source>
        <strain evidence="4">UH-Slu-Lm8-n1</strain>
    </source>
</reference>
<protein>
    <submittedName>
        <fullName evidence="3">Uncharacterized protein</fullName>
    </submittedName>
</protein>
<proteinExistence type="predicted"/>
<organism evidence="3 4">
    <name type="scientific">Suillus luteus UH-Slu-Lm8-n1</name>
    <dbReference type="NCBI Taxonomy" id="930992"/>
    <lineage>
        <taxon>Eukaryota</taxon>
        <taxon>Fungi</taxon>
        <taxon>Dikarya</taxon>
        <taxon>Basidiomycota</taxon>
        <taxon>Agaricomycotina</taxon>
        <taxon>Agaricomycetes</taxon>
        <taxon>Agaricomycetidae</taxon>
        <taxon>Boletales</taxon>
        <taxon>Suillineae</taxon>
        <taxon>Suillaceae</taxon>
        <taxon>Suillus</taxon>
    </lineage>
</organism>
<feature type="coiled-coil region" evidence="1">
    <location>
        <begin position="224"/>
        <end position="265"/>
    </location>
</feature>
<dbReference type="EMBL" id="KN835961">
    <property type="protein sequence ID" value="KIK33354.1"/>
    <property type="molecule type" value="Genomic_DNA"/>
</dbReference>
<sequence>MSETQHFEKENVQTASDADLFNEDDDMEDTDTESRTTTQFDTPQCTMTMVSTETSLMNVEESLNNVAGQPSTWATRSDKRRTSQMDLDQPPTRTAPLEKREKRVTDPVLPDKRRIKEVDYSETLRDTVYRQEELINNMKTEVEKQRGEHVHNMNEMKKQWQTTLREREEQLAKAQEEIERTRIQQQQQLEEYIKETCEALGQANHNAIEATIQKIQEDAHDHLARERTQQEADLREKLAQCEEELKRKTNEEAEKESELAKMERRFSRRYRFQDKDIEMDNDSAMPGDAGQPSSPSTKPQSDTSCFEAIKRIKKTCGISHRVRLVSVAADVDEEEIPQGHSSEQDPHLQHDAPPATTMEDTIARGVEAALRRVLIDKEFPVVKKHSPRRRKRVEKELQQEKAAEKSYERDFLLGEVRRLFKDVFNISQDIDFMLHEVASPEDVYSYEYEDGLGPNCKDIAFDLRHGSKSPWNDKVIGLLLEELQRRGDQENWPFQRSEAYFREILQERYKRLRTIWTAAQPKVTAKGGLETPAEVEQRLIAKKDEVLKAARQNTRRKNKYLRRAMVLEHLVKYKTDEDEEDAPGWQWLQRLVWTLGEGGMSSEESNVENDIETVLRVKNMTWRHAIEWELDIIDHQRIVDDDIFAPQGSKPMKRIRSAGNPTTSRAEVDGLPEALYNKEWLAAVRTVARFPSPTPELRVFVHAERVFTSFNASSLPATIPPIPRPWNPYLESDSSPDNIKDALTTQWAYETRPWFLLIVANPHFDGAVFGCLNHSLYSLPIASTPDGRYILREDIRREWESLEQKLLWCQQRLAVNIHFPWYGQPPRPPRDYGYLRSHVDVKLAKKVAMRSRDAFLGISAICTYFIMARQYRPHNDLPTWTSLLTNDPQCPILPAWVMELSRTFVGDLTDAVPRNGMIINGAHSLAWDVDVIMFERFKVLIWVHWPAGIPGDKAWKRYLPSADNLAAATRAAPQSDPWGTQLDLHPWLAQSNDALDLQNSDPWGAQLDLHPWLAQSNDAPDPESSQLAPSSSQPQQDLSRFPLPKKNSGQRHGEDWQAFFACRAMQNVKKEAKETPSQRQSRLGRERSAENHSLPGKSSRSWVFEWQPQDDYNDFLLRTHITKAGIEEVWGNYSKSTRIFDSFSNQWDLCLALDPTSIPDGDDREDDDDIMPPLPITSPFQVPPPAPSSFADDIYKYFGSNVSLSSRHTHIEGFIPVLHYHFGYRSTAPASAPVAVSSLPVSDWIKKAKWDQLRKLFGDSTAETGSITEPQRQCITMFTAYLVNLNASDLNAIPPDLWDLGPLSSLQISHAHIPLQSTT</sequence>
<feature type="region of interest" description="Disordered" evidence="2">
    <location>
        <begin position="1013"/>
        <end position="1051"/>
    </location>
</feature>
<feature type="coiled-coil region" evidence="1">
    <location>
        <begin position="157"/>
        <end position="195"/>
    </location>
</feature>
<keyword evidence="4" id="KW-1185">Reference proteome</keyword>
<evidence type="ECO:0000313" key="3">
    <source>
        <dbReference type="EMBL" id="KIK33354.1"/>
    </source>
</evidence>
<gene>
    <name evidence="3" type="ORF">CY34DRAFT_18426</name>
</gene>
<dbReference type="OrthoDB" id="3237250at2759"/>
<keyword evidence="1" id="KW-0175">Coiled coil</keyword>
<feature type="region of interest" description="Disordered" evidence="2">
    <location>
        <begin position="1069"/>
        <end position="1099"/>
    </location>
</feature>
<evidence type="ECO:0000256" key="2">
    <source>
        <dbReference type="SAM" id="MobiDB-lite"/>
    </source>
</evidence>
<dbReference type="InParanoid" id="A0A0D0A565"/>
<dbReference type="HOGENOM" id="CLU_260034_0_0_1"/>
<feature type="compositionally biased region" description="Low complexity" evidence="2">
    <location>
        <begin position="1024"/>
        <end position="1039"/>
    </location>
</feature>
<feature type="region of interest" description="Disordered" evidence="2">
    <location>
        <begin position="334"/>
        <end position="354"/>
    </location>
</feature>
<reference evidence="3 4" key="1">
    <citation type="submission" date="2014-04" db="EMBL/GenBank/DDBJ databases">
        <authorList>
            <consortium name="DOE Joint Genome Institute"/>
            <person name="Kuo A."/>
            <person name="Ruytinx J."/>
            <person name="Rineau F."/>
            <person name="Colpaert J."/>
            <person name="Kohler A."/>
            <person name="Nagy L.G."/>
            <person name="Floudas D."/>
            <person name="Copeland A."/>
            <person name="Barry K.W."/>
            <person name="Cichocki N."/>
            <person name="Veneault-Fourrey C."/>
            <person name="LaButti K."/>
            <person name="Lindquist E.A."/>
            <person name="Lipzen A."/>
            <person name="Lundell T."/>
            <person name="Morin E."/>
            <person name="Murat C."/>
            <person name="Sun H."/>
            <person name="Tunlid A."/>
            <person name="Henrissat B."/>
            <person name="Grigoriev I.V."/>
            <person name="Hibbett D.S."/>
            <person name="Martin F."/>
            <person name="Nordberg H.P."/>
            <person name="Cantor M.N."/>
            <person name="Hua S.X."/>
        </authorList>
    </citation>
    <scope>NUCLEOTIDE SEQUENCE [LARGE SCALE GENOMIC DNA]</scope>
    <source>
        <strain evidence="3 4">UH-Slu-Lm8-n1</strain>
    </source>
</reference>
<accession>A0A0D0A565</accession>
<name>A0A0D0A565_9AGAM</name>